<evidence type="ECO:0000313" key="3">
    <source>
        <dbReference type="EMBL" id="KAF8445053.1"/>
    </source>
</evidence>
<feature type="region of interest" description="Disordered" evidence="1">
    <location>
        <begin position="277"/>
        <end position="296"/>
    </location>
</feature>
<evidence type="ECO:0000259" key="2">
    <source>
        <dbReference type="PROSITE" id="PS51782"/>
    </source>
</evidence>
<dbReference type="InterPro" id="IPR045030">
    <property type="entry name" value="LYSM1-4"/>
</dbReference>
<sequence length="348" mass="38407">MLELDEYNQLLVTNLFADDTSTVSPSNINHDILGVTLTRNSSPQYDPLRSRSISPAFRTQNNIETVTAVGSEGETRPRLTPPFNLDGSSSEMAGEDRNTSSATKILRSSDTIIHPVGPNDSYAGVALRYGVSIAALRRANQLWPSDPIHLRTELMIPRGDARRARHKPTHGPRTDASVRSAAEPPPDMSFDLVTSSLVAARDMFLSALPARISLDSLSSRASVSEDHELDDLEAGRRRKMLSAMEPPFAQDGHELDMLAVPRVQRRLPNVVVSCSPTDERHVDPTHVSSARDLRSRSISSSHTVSLARLPRRQPFAVLPVRTSQLEPEPVMELPVRRSRILSSHTRRG</sequence>
<gene>
    <name evidence="3" type="ORF">L210DRAFT_3643213</name>
</gene>
<reference evidence="3" key="1">
    <citation type="submission" date="2019-10" db="EMBL/GenBank/DDBJ databases">
        <authorList>
            <consortium name="DOE Joint Genome Institute"/>
            <person name="Kuo A."/>
            <person name="Miyauchi S."/>
            <person name="Kiss E."/>
            <person name="Drula E."/>
            <person name="Kohler A."/>
            <person name="Sanchez-Garcia M."/>
            <person name="Andreopoulos B."/>
            <person name="Barry K.W."/>
            <person name="Bonito G."/>
            <person name="Buee M."/>
            <person name="Carver A."/>
            <person name="Chen C."/>
            <person name="Cichocki N."/>
            <person name="Clum A."/>
            <person name="Culley D."/>
            <person name="Crous P.W."/>
            <person name="Fauchery L."/>
            <person name="Girlanda M."/>
            <person name="Hayes R."/>
            <person name="Keri Z."/>
            <person name="LaButti K."/>
            <person name="Lipzen A."/>
            <person name="Lombard V."/>
            <person name="Magnuson J."/>
            <person name="Maillard F."/>
            <person name="Morin E."/>
            <person name="Murat C."/>
            <person name="Nolan M."/>
            <person name="Ohm R."/>
            <person name="Pangilinan J."/>
            <person name="Pereira M."/>
            <person name="Perotto S."/>
            <person name="Peter M."/>
            <person name="Riley R."/>
            <person name="Sitrit Y."/>
            <person name="Stielow B."/>
            <person name="Szollosi G."/>
            <person name="Zifcakova L."/>
            <person name="Stursova M."/>
            <person name="Spatafora J.W."/>
            <person name="Tedersoo L."/>
            <person name="Vaario L.-M."/>
            <person name="Yamada A."/>
            <person name="Yan M."/>
            <person name="Wang P."/>
            <person name="Xu J."/>
            <person name="Bruns T."/>
            <person name="Baldrian P."/>
            <person name="Vilgalys R."/>
            <person name="Henrissat B."/>
            <person name="Grigoriev I.V."/>
            <person name="Hibbett D."/>
            <person name="Nagy L.G."/>
            <person name="Martin F.M."/>
        </authorList>
    </citation>
    <scope>NUCLEOTIDE SEQUENCE</scope>
    <source>
        <strain evidence="3">BED1</strain>
    </source>
</reference>
<keyword evidence="4" id="KW-1185">Reference proteome</keyword>
<proteinExistence type="predicted"/>
<dbReference type="PANTHER" id="PTHR20932">
    <property type="entry name" value="LYSM AND PUTATIVE PEPTIDOGLYCAN-BINDING DOMAIN-CONTAINING PROTEIN"/>
    <property type="match status" value="1"/>
</dbReference>
<dbReference type="Gene3D" id="3.10.350.10">
    <property type="entry name" value="LysM domain"/>
    <property type="match status" value="1"/>
</dbReference>
<name>A0AAD4C0K1_BOLED</name>
<accession>A0AAD4C0K1</accession>
<evidence type="ECO:0000256" key="1">
    <source>
        <dbReference type="SAM" id="MobiDB-lite"/>
    </source>
</evidence>
<evidence type="ECO:0000313" key="4">
    <source>
        <dbReference type="Proteomes" id="UP001194468"/>
    </source>
</evidence>
<feature type="compositionally biased region" description="Basic and acidic residues" evidence="1">
    <location>
        <begin position="277"/>
        <end position="295"/>
    </location>
</feature>
<dbReference type="InterPro" id="IPR036779">
    <property type="entry name" value="LysM_dom_sf"/>
</dbReference>
<dbReference type="PANTHER" id="PTHR20932:SF8">
    <property type="entry name" value="LD22649P"/>
    <property type="match status" value="1"/>
</dbReference>
<dbReference type="EMBL" id="WHUW01000006">
    <property type="protein sequence ID" value="KAF8445053.1"/>
    <property type="molecule type" value="Genomic_DNA"/>
</dbReference>
<feature type="region of interest" description="Disordered" evidence="1">
    <location>
        <begin position="161"/>
        <end position="185"/>
    </location>
</feature>
<dbReference type="PROSITE" id="PS51782">
    <property type="entry name" value="LYSM"/>
    <property type="match status" value="1"/>
</dbReference>
<dbReference type="InterPro" id="IPR018392">
    <property type="entry name" value="LysM"/>
</dbReference>
<comment type="caution">
    <text evidence="3">The sequence shown here is derived from an EMBL/GenBank/DDBJ whole genome shotgun (WGS) entry which is preliminary data.</text>
</comment>
<dbReference type="AlphaFoldDB" id="A0AAD4C0K1"/>
<feature type="region of interest" description="Disordered" evidence="1">
    <location>
        <begin position="69"/>
        <end position="102"/>
    </location>
</feature>
<dbReference type="Proteomes" id="UP001194468">
    <property type="component" value="Unassembled WGS sequence"/>
</dbReference>
<feature type="domain" description="LysM" evidence="2">
    <location>
        <begin position="112"/>
        <end position="156"/>
    </location>
</feature>
<dbReference type="SUPFAM" id="SSF54106">
    <property type="entry name" value="LysM domain"/>
    <property type="match status" value="1"/>
</dbReference>
<organism evidence="3 4">
    <name type="scientific">Boletus edulis BED1</name>
    <dbReference type="NCBI Taxonomy" id="1328754"/>
    <lineage>
        <taxon>Eukaryota</taxon>
        <taxon>Fungi</taxon>
        <taxon>Dikarya</taxon>
        <taxon>Basidiomycota</taxon>
        <taxon>Agaricomycotina</taxon>
        <taxon>Agaricomycetes</taxon>
        <taxon>Agaricomycetidae</taxon>
        <taxon>Boletales</taxon>
        <taxon>Boletineae</taxon>
        <taxon>Boletaceae</taxon>
        <taxon>Boletoideae</taxon>
        <taxon>Boletus</taxon>
    </lineage>
</organism>
<reference evidence="3" key="2">
    <citation type="journal article" date="2020" name="Nat. Commun.">
        <title>Large-scale genome sequencing of mycorrhizal fungi provides insights into the early evolution of symbiotic traits.</title>
        <authorList>
            <person name="Miyauchi S."/>
            <person name="Kiss E."/>
            <person name="Kuo A."/>
            <person name="Drula E."/>
            <person name="Kohler A."/>
            <person name="Sanchez-Garcia M."/>
            <person name="Morin E."/>
            <person name="Andreopoulos B."/>
            <person name="Barry K.W."/>
            <person name="Bonito G."/>
            <person name="Buee M."/>
            <person name="Carver A."/>
            <person name="Chen C."/>
            <person name="Cichocki N."/>
            <person name="Clum A."/>
            <person name="Culley D."/>
            <person name="Crous P.W."/>
            <person name="Fauchery L."/>
            <person name="Girlanda M."/>
            <person name="Hayes R.D."/>
            <person name="Keri Z."/>
            <person name="LaButti K."/>
            <person name="Lipzen A."/>
            <person name="Lombard V."/>
            <person name="Magnuson J."/>
            <person name="Maillard F."/>
            <person name="Murat C."/>
            <person name="Nolan M."/>
            <person name="Ohm R.A."/>
            <person name="Pangilinan J."/>
            <person name="Pereira M.F."/>
            <person name="Perotto S."/>
            <person name="Peter M."/>
            <person name="Pfister S."/>
            <person name="Riley R."/>
            <person name="Sitrit Y."/>
            <person name="Stielow J.B."/>
            <person name="Szollosi G."/>
            <person name="Zifcakova L."/>
            <person name="Stursova M."/>
            <person name="Spatafora J.W."/>
            <person name="Tedersoo L."/>
            <person name="Vaario L.M."/>
            <person name="Yamada A."/>
            <person name="Yan M."/>
            <person name="Wang P."/>
            <person name="Xu J."/>
            <person name="Bruns T."/>
            <person name="Baldrian P."/>
            <person name="Vilgalys R."/>
            <person name="Dunand C."/>
            <person name="Henrissat B."/>
            <person name="Grigoriev I.V."/>
            <person name="Hibbett D."/>
            <person name="Nagy L.G."/>
            <person name="Martin F.M."/>
        </authorList>
    </citation>
    <scope>NUCLEOTIDE SEQUENCE</scope>
    <source>
        <strain evidence="3">BED1</strain>
    </source>
</reference>
<protein>
    <recommendedName>
        <fullName evidence="2">LysM domain-containing protein</fullName>
    </recommendedName>
</protein>
<dbReference type="CDD" id="cd00118">
    <property type="entry name" value="LysM"/>
    <property type="match status" value="1"/>
</dbReference>
<dbReference type="Pfam" id="PF01476">
    <property type="entry name" value="LysM"/>
    <property type="match status" value="1"/>
</dbReference>